<feature type="non-terminal residue" evidence="2">
    <location>
        <position position="78"/>
    </location>
</feature>
<feature type="non-terminal residue" evidence="2">
    <location>
        <position position="1"/>
    </location>
</feature>
<gene>
    <name evidence="2" type="primary">Exoc3l2</name>
    <name evidence="2" type="ORF">BUCCAP_R15889</name>
</gene>
<protein>
    <submittedName>
        <fullName evidence="2">EX3L2 protein</fullName>
    </submittedName>
</protein>
<proteinExistence type="inferred from homology"/>
<dbReference type="GO" id="GO:0000145">
    <property type="term" value="C:exocyst"/>
    <property type="evidence" value="ECO:0007669"/>
    <property type="project" value="InterPro"/>
</dbReference>
<organism evidence="2 3">
    <name type="scientific">Bucco capensis</name>
    <name type="common">collared puffbird</name>
    <dbReference type="NCBI Taxonomy" id="135168"/>
    <lineage>
        <taxon>Eukaryota</taxon>
        <taxon>Metazoa</taxon>
        <taxon>Chordata</taxon>
        <taxon>Craniata</taxon>
        <taxon>Vertebrata</taxon>
        <taxon>Euteleostomi</taxon>
        <taxon>Archelosauria</taxon>
        <taxon>Archosauria</taxon>
        <taxon>Dinosauria</taxon>
        <taxon>Saurischia</taxon>
        <taxon>Theropoda</taxon>
        <taxon>Coelurosauria</taxon>
        <taxon>Aves</taxon>
        <taxon>Neognathae</taxon>
        <taxon>Neoaves</taxon>
        <taxon>Telluraves</taxon>
        <taxon>Coraciimorphae</taxon>
        <taxon>Piciformes</taxon>
        <taxon>Bucconidae</taxon>
        <taxon>Bucco</taxon>
    </lineage>
</organism>
<name>A0A7K9HKB0_9PICI</name>
<sequence>EPLDSITLLITSFAQQLQPLHPEPYQVLVSQLHRRVLQEYVRPLLRGRMLCTSAKARARLAARMAQDARQLQQLFSRL</sequence>
<keyword evidence="3" id="KW-1185">Reference proteome</keyword>
<comment type="similarity">
    <text evidence="1">Belongs to the SEC6 family.</text>
</comment>
<dbReference type="Proteomes" id="UP000534107">
    <property type="component" value="Unassembled WGS sequence"/>
</dbReference>
<evidence type="ECO:0000313" key="2">
    <source>
        <dbReference type="EMBL" id="NXH14293.1"/>
    </source>
</evidence>
<dbReference type="InterPro" id="IPR042532">
    <property type="entry name" value="EXOC3/Sec6_C"/>
</dbReference>
<accession>A0A7K9HKB0</accession>
<dbReference type="PANTHER" id="PTHR21292:SF7">
    <property type="entry name" value="EXOCYST COMPLEX COMPONENT 3-LIKE 2"/>
    <property type="match status" value="1"/>
</dbReference>
<reference evidence="2 3" key="1">
    <citation type="submission" date="2019-09" db="EMBL/GenBank/DDBJ databases">
        <title>Bird 10,000 Genomes (B10K) Project - Family phase.</title>
        <authorList>
            <person name="Zhang G."/>
        </authorList>
    </citation>
    <scope>NUCLEOTIDE SEQUENCE [LARGE SCALE GENOMIC DNA]</scope>
    <source>
        <strain evidence="2">B10K-DU-001-16</strain>
        <tissue evidence="2">Muscle</tissue>
    </source>
</reference>
<dbReference type="InterPro" id="IPR010326">
    <property type="entry name" value="EXOC3/Sec6"/>
</dbReference>
<dbReference type="GO" id="GO:0051601">
    <property type="term" value="P:exocyst localization"/>
    <property type="evidence" value="ECO:0007669"/>
    <property type="project" value="TreeGrafter"/>
</dbReference>
<dbReference type="Pfam" id="PF06046">
    <property type="entry name" value="Sec6"/>
    <property type="match status" value="1"/>
</dbReference>
<comment type="caution">
    <text evidence="2">The sequence shown here is derived from an EMBL/GenBank/DDBJ whole genome shotgun (WGS) entry which is preliminary data.</text>
</comment>
<dbReference type="AlphaFoldDB" id="A0A7K9HKB0"/>
<dbReference type="PANTHER" id="PTHR21292">
    <property type="entry name" value="EXOCYST COMPLEX COMPONENT SEC6-RELATED"/>
    <property type="match status" value="1"/>
</dbReference>
<dbReference type="Gene3D" id="1.10.357.70">
    <property type="entry name" value="Exocyst complex component Sec6, C-terminal domain"/>
    <property type="match status" value="1"/>
</dbReference>
<evidence type="ECO:0000313" key="3">
    <source>
        <dbReference type="Proteomes" id="UP000534107"/>
    </source>
</evidence>
<dbReference type="OrthoDB" id="9948828at2759"/>
<dbReference type="EMBL" id="VWZO01008390">
    <property type="protein sequence ID" value="NXH14293.1"/>
    <property type="molecule type" value="Genomic_DNA"/>
</dbReference>
<dbReference type="GO" id="GO:0000149">
    <property type="term" value="F:SNARE binding"/>
    <property type="evidence" value="ECO:0007669"/>
    <property type="project" value="TreeGrafter"/>
</dbReference>
<dbReference type="GO" id="GO:0006887">
    <property type="term" value="P:exocytosis"/>
    <property type="evidence" value="ECO:0007669"/>
    <property type="project" value="InterPro"/>
</dbReference>
<evidence type="ECO:0000256" key="1">
    <source>
        <dbReference type="ARBA" id="ARBA00009447"/>
    </source>
</evidence>